<comment type="caution">
    <text evidence="1">The sequence shown here is derived from an EMBL/GenBank/DDBJ whole genome shotgun (WGS) entry which is preliminary data.</text>
</comment>
<evidence type="ECO:0000313" key="2">
    <source>
        <dbReference type="Proteomes" id="UP001153076"/>
    </source>
</evidence>
<organism evidence="1 2">
    <name type="scientific">Carnegiea gigantea</name>
    <dbReference type="NCBI Taxonomy" id="171969"/>
    <lineage>
        <taxon>Eukaryota</taxon>
        <taxon>Viridiplantae</taxon>
        <taxon>Streptophyta</taxon>
        <taxon>Embryophyta</taxon>
        <taxon>Tracheophyta</taxon>
        <taxon>Spermatophyta</taxon>
        <taxon>Magnoliopsida</taxon>
        <taxon>eudicotyledons</taxon>
        <taxon>Gunneridae</taxon>
        <taxon>Pentapetalae</taxon>
        <taxon>Caryophyllales</taxon>
        <taxon>Cactineae</taxon>
        <taxon>Cactaceae</taxon>
        <taxon>Cactoideae</taxon>
        <taxon>Echinocereeae</taxon>
        <taxon>Carnegiea</taxon>
    </lineage>
</organism>
<name>A0A9Q1GY43_9CARY</name>
<sequence length="239" mass="26088">MAAEHWNRITIPIMIFDGHEDQHFSSLHNNPLVVDKENHSPCTSHPRLWRVGGNFWESNLPSFAVQGQIQGLKSGDVPIAYSVNPGRATLHKTARECYLVSIRPLVERLVIEGSIGGRDEKAVSLGNGIVIITSLFAEVVQGSGAPRFVLILILLHVELKHDLVGILSDLVGVVAVLDVADPCFKEALLLKVGGDQHFQELVKKQGALCLPDLIPCVLSFGRGLLTDDLLNLHLNVNVP</sequence>
<accession>A0A9Q1GY43</accession>
<dbReference type="AlphaFoldDB" id="A0A9Q1GY43"/>
<gene>
    <name evidence="1" type="ORF">Cgig2_028172</name>
</gene>
<dbReference type="EMBL" id="JAKOGI010001138">
    <property type="protein sequence ID" value="KAJ8427501.1"/>
    <property type="molecule type" value="Genomic_DNA"/>
</dbReference>
<protein>
    <submittedName>
        <fullName evidence="1">Uncharacterized protein</fullName>
    </submittedName>
</protein>
<evidence type="ECO:0000313" key="1">
    <source>
        <dbReference type="EMBL" id="KAJ8427501.1"/>
    </source>
</evidence>
<proteinExistence type="predicted"/>
<reference evidence="1" key="1">
    <citation type="submission" date="2022-04" db="EMBL/GenBank/DDBJ databases">
        <title>Carnegiea gigantea Genome sequencing and assembly v2.</title>
        <authorList>
            <person name="Copetti D."/>
            <person name="Sanderson M.J."/>
            <person name="Burquez A."/>
            <person name="Wojciechowski M.F."/>
        </authorList>
    </citation>
    <scope>NUCLEOTIDE SEQUENCE</scope>
    <source>
        <strain evidence="1">SGP5-SGP5p</strain>
        <tissue evidence="1">Aerial part</tissue>
    </source>
</reference>
<dbReference type="Proteomes" id="UP001153076">
    <property type="component" value="Unassembled WGS sequence"/>
</dbReference>
<keyword evidence="2" id="KW-1185">Reference proteome</keyword>